<dbReference type="FunFam" id="3.30.70.270:FF:000020">
    <property type="entry name" value="Transposon Tf2-6 polyprotein-like Protein"/>
    <property type="match status" value="1"/>
</dbReference>
<dbReference type="InterPro" id="IPR041588">
    <property type="entry name" value="Integrase_H2C2"/>
</dbReference>
<dbReference type="GO" id="GO:0003964">
    <property type="term" value="F:RNA-directed DNA polymerase activity"/>
    <property type="evidence" value="ECO:0007669"/>
    <property type="project" value="UniProtKB-KW"/>
</dbReference>
<organism evidence="12 13">
    <name type="scientific">Tilletia indica</name>
    <dbReference type="NCBI Taxonomy" id="43049"/>
    <lineage>
        <taxon>Eukaryota</taxon>
        <taxon>Fungi</taxon>
        <taxon>Dikarya</taxon>
        <taxon>Basidiomycota</taxon>
        <taxon>Ustilaginomycotina</taxon>
        <taxon>Exobasidiomycetes</taxon>
        <taxon>Tilletiales</taxon>
        <taxon>Tilletiaceae</taxon>
        <taxon>Tilletia</taxon>
    </lineage>
</organism>
<evidence type="ECO:0000256" key="3">
    <source>
        <dbReference type="ARBA" id="ARBA00022695"/>
    </source>
</evidence>
<evidence type="ECO:0000313" key="13">
    <source>
        <dbReference type="Proteomes" id="UP000077521"/>
    </source>
</evidence>
<keyword evidence="3" id="KW-0548">Nucleotidyltransferase</keyword>
<evidence type="ECO:0000256" key="6">
    <source>
        <dbReference type="ARBA" id="ARBA00022759"/>
    </source>
</evidence>
<accession>A0A8T8SG96</accession>
<evidence type="ECO:0000256" key="4">
    <source>
        <dbReference type="ARBA" id="ARBA00022722"/>
    </source>
</evidence>
<keyword evidence="8" id="KW-0694">RNA-binding</keyword>
<dbReference type="InterPro" id="IPR021109">
    <property type="entry name" value="Peptidase_aspartic_dom_sf"/>
</dbReference>
<feature type="compositionally biased region" description="Basic residues" evidence="10">
    <location>
        <begin position="40"/>
        <end position="55"/>
    </location>
</feature>
<dbReference type="SUPFAM" id="SSF50630">
    <property type="entry name" value="Acid proteases"/>
    <property type="match status" value="1"/>
</dbReference>
<keyword evidence="7" id="KW-0378">Hydrolase</keyword>
<gene>
    <name evidence="12" type="ORF">A4X13_0g8112</name>
</gene>
<dbReference type="Pfam" id="PF00078">
    <property type="entry name" value="RVT_1"/>
    <property type="match status" value="1"/>
</dbReference>
<evidence type="ECO:0000256" key="8">
    <source>
        <dbReference type="ARBA" id="ARBA00022884"/>
    </source>
</evidence>
<dbReference type="Pfam" id="PF00665">
    <property type="entry name" value="rve"/>
    <property type="match status" value="1"/>
</dbReference>
<dbReference type="InterPro" id="IPR043128">
    <property type="entry name" value="Rev_trsase/Diguanyl_cyclase"/>
</dbReference>
<dbReference type="Pfam" id="PF17921">
    <property type="entry name" value="Integrase_H2C2"/>
    <property type="match status" value="1"/>
</dbReference>
<evidence type="ECO:0000313" key="12">
    <source>
        <dbReference type="EMBL" id="KAE8239698.1"/>
    </source>
</evidence>
<dbReference type="PANTHER" id="PTHR37984">
    <property type="entry name" value="PROTEIN CBG26694"/>
    <property type="match status" value="1"/>
</dbReference>
<dbReference type="SUPFAM" id="SSF53098">
    <property type="entry name" value="Ribonuclease H-like"/>
    <property type="match status" value="1"/>
</dbReference>
<evidence type="ECO:0000256" key="9">
    <source>
        <dbReference type="ARBA" id="ARBA00022918"/>
    </source>
</evidence>
<dbReference type="Gene3D" id="1.10.340.70">
    <property type="match status" value="1"/>
</dbReference>
<feature type="non-terminal residue" evidence="12">
    <location>
        <position position="1"/>
    </location>
</feature>
<keyword evidence="13" id="KW-1185">Reference proteome</keyword>
<dbReference type="EMBL" id="LWDF02001255">
    <property type="protein sequence ID" value="KAE8239698.1"/>
    <property type="molecule type" value="Genomic_DNA"/>
</dbReference>
<dbReference type="PROSITE" id="PS00018">
    <property type="entry name" value="EF_HAND_1"/>
    <property type="match status" value="1"/>
</dbReference>
<dbReference type="GO" id="GO:0003723">
    <property type="term" value="F:RNA binding"/>
    <property type="evidence" value="ECO:0007669"/>
    <property type="project" value="UniProtKB-KW"/>
</dbReference>
<dbReference type="GO" id="GO:0004190">
    <property type="term" value="F:aspartic-type endopeptidase activity"/>
    <property type="evidence" value="ECO:0007669"/>
    <property type="project" value="UniProtKB-KW"/>
</dbReference>
<dbReference type="Gene3D" id="3.30.420.10">
    <property type="entry name" value="Ribonuclease H-like superfamily/Ribonuclease H"/>
    <property type="match status" value="1"/>
</dbReference>
<feature type="compositionally biased region" description="Acidic residues" evidence="10">
    <location>
        <begin position="70"/>
        <end position="79"/>
    </location>
</feature>
<dbReference type="CDD" id="cd00303">
    <property type="entry name" value="retropepsin_like"/>
    <property type="match status" value="1"/>
</dbReference>
<dbReference type="PROSITE" id="PS00141">
    <property type="entry name" value="ASP_PROTEASE"/>
    <property type="match status" value="1"/>
</dbReference>
<feature type="region of interest" description="Disordered" evidence="10">
    <location>
        <begin position="1"/>
        <end position="109"/>
    </location>
</feature>
<dbReference type="CDD" id="cd09274">
    <property type="entry name" value="RNase_HI_RT_Ty3"/>
    <property type="match status" value="1"/>
</dbReference>
<dbReference type="InterPro" id="IPR000477">
    <property type="entry name" value="RT_dom"/>
</dbReference>
<dbReference type="CDD" id="cd01647">
    <property type="entry name" value="RT_LTR"/>
    <property type="match status" value="1"/>
</dbReference>
<proteinExistence type="predicted"/>
<dbReference type="Gene3D" id="2.40.70.10">
    <property type="entry name" value="Acid Proteases"/>
    <property type="match status" value="1"/>
</dbReference>
<comment type="caution">
    <text evidence="12">The sequence shown here is derived from an EMBL/GenBank/DDBJ whole genome shotgun (WGS) entry which is preliminary data.</text>
</comment>
<keyword evidence="6" id="KW-0255">Endonuclease</keyword>
<evidence type="ECO:0000256" key="10">
    <source>
        <dbReference type="SAM" id="MobiDB-lite"/>
    </source>
</evidence>
<evidence type="ECO:0000256" key="5">
    <source>
        <dbReference type="ARBA" id="ARBA00022750"/>
    </source>
</evidence>
<name>A0A8T8SG96_9BASI</name>
<keyword evidence="4" id="KW-0540">Nuclease</keyword>
<keyword evidence="2" id="KW-0808">Transferase</keyword>
<feature type="compositionally biased region" description="Basic residues" evidence="10">
    <location>
        <begin position="85"/>
        <end position="95"/>
    </location>
</feature>
<dbReference type="PANTHER" id="PTHR37984:SF5">
    <property type="entry name" value="PROTEIN NYNRIN-LIKE"/>
    <property type="match status" value="1"/>
</dbReference>
<dbReference type="GO" id="GO:0004519">
    <property type="term" value="F:endonuclease activity"/>
    <property type="evidence" value="ECO:0007669"/>
    <property type="project" value="UniProtKB-KW"/>
</dbReference>
<dbReference type="InterPro" id="IPR041373">
    <property type="entry name" value="RT_RNaseH"/>
</dbReference>
<feature type="domain" description="Integrase catalytic" evidence="11">
    <location>
        <begin position="1400"/>
        <end position="1556"/>
    </location>
</feature>
<dbReference type="InterPro" id="IPR050951">
    <property type="entry name" value="Retrovirus_Pol_polyprotein"/>
</dbReference>
<evidence type="ECO:0000259" key="11">
    <source>
        <dbReference type="PROSITE" id="PS50994"/>
    </source>
</evidence>
<dbReference type="Proteomes" id="UP000077521">
    <property type="component" value="Unassembled WGS sequence"/>
</dbReference>
<feature type="compositionally biased region" description="Basic and acidic residues" evidence="10">
    <location>
        <begin position="283"/>
        <end position="298"/>
    </location>
</feature>
<feature type="compositionally biased region" description="Low complexity" evidence="10">
    <location>
        <begin position="305"/>
        <end position="315"/>
    </location>
</feature>
<dbReference type="GO" id="GO:0005634">
    <property type="term" value="C:nucleus"/>
    <property type="evidence" value="ECO:0007669"/>
    <property type="project" value="UniProtKB-ARBA"/>
</dbReference>
<dbReference type="SUPFAM" id="SSF56672">
    <property type="entry name" value="DNA/RNA polymerases"/>
    <property type="match status" value="1"/>
</dbReference>
<dbReference type="Gene3D" id="3.30.70.270">
    <property type="match status" value="2"/>
</dbReference>
<dbReference type="InterPro" id="IPR036397">
    <property type="entry name" value="RNaseH_sf"/>
</dbReference>
<feature type="region of interest" description="Disordered" evidence="10">
    <location>
        <begin position="275"/>
        <end position="338"/>
    </location>
</feature>
<evidence type="ECO:0000256" key="1">
    <source>
        <dbReference type="ARBA" id="ARBA00012493"/>
    </source>
</evidence>
<feature type="compositionally biased region" description="Low complexity" evidence="10">
    <location>
        <begin position="352"/>
        <end position="369"/>
    </location>
</feature>
<feature type="compositionally biased region" description="Basic and acidic residues" evidence="10">
    <location>
        <begin position="1"/>
        <end position="10"/>
    </location>
</feature>
<dbReference type="Pfam" id="PF17917">
    <property type="entry name" value="RT_RNaseH"/>
    <property type="match status" value="1"/>
</dbReference>
<dbReference type="Pfam" id="PF13650">
    <property type="entry name" value="Asp_protease_2"/>
    <property type="match status" value="1"/>
</dbReference>
<protein>
    <recommendedName>
        <fullName evidence="1">RNA-directed DNA polymerase</fullName>
        <ecNumber evidence="1">2.7.7.49</ecNumber>
    </recommendedName>
</protein>
<keyword evidence="9" id="KW-0695">RNA-directed DNA polymerase</keyword>
<dbReference type="InterPro" id="IPR012337">
    <property type="entry name" value="RNaseH-like_sf"/>
</dbReference>
<sequence length="1710" mass="190040">LDNFDAELRYKSSGSKSKSKYSSSSDSDSSDSDSDEDHKHRSSKSHRRRRHKKNKASSSSSSGSSSELSTDSDSDSDEVEDKRMSHSSKTKHKVRFSSSTPALRPRPGTAIDDLTRQLADLDVSSAEYRAAWVQLAQNAPHVAANVARPAESHSVNALASRVPPHLNMMRPLGMERDARCFGCGETTHQMRSCEALRPYFDERILIKDHRGYTRTGDGSPLPPYTAVQPLVKSLREMGIFPRTPAHGPPPAVYGWSGTNSVVNFVELGDPPLSAPVTVSTYGADRHGQQQQERNKPYDRPPVPAGPAARTRSAAAQVPQHQLSPSAPPFPPSIHFDAAPPAATPYASIARSAPVSNQPPAAAQVPASVVGDADMTDAGGEKKRPPRRYTLASELSKSFPTHETLQKALDNPVTISTGALLAQPEIQKMLGPMLQRHKSFDVNVVDDEDDSAQDVSLLEPKLQRALLSSGVGRAQVSIAGNPVTAILDSGSEINVISRATCDRLRLPLTAINGTMRTADGRISPMTHLCCNVDIEICGIWTRAHLHVINGPKYELLLGRPWQRQVRFNHRDIDEGLLVTIHDPSTLKPHSFIAAPAEQSDPRSAYSLSVSETEREISHLVCSLELEELLEDEDCQEENALLAGNLSKRTDSEMPSVLTMYKPVARKVRPVATTITEDDRVRINIPSDFEVDMPSVPFAAPLFQPGKRLTRERLDELDLDADGMLNEDELALLTQVLLQNEHALAFDESEKGVVDENIVPPVKIPVVEHEIWDQRKIPISAAIKEQVMRLLQEKIDSGLYEHSSAGYTSKWFPVAKKQKGQFRLVHDLQPLNAVTARNPGRLPQIDTFVGELSGKACIGTLDHFSGFDQVWLAVESRDYTSFETELGRLRHTRLPQGGTNSCIVFHYIVVAIVGPKGKVYVDDTFVPGPTSTYNNEPIVENPKIRRFVYEYLVSLNCVLFRIGKSNMTVSARKMGAIRRTAEVLGQEVSPEGRRVAKGKVEAIERWERCSSVTEVRSFLGTAGQGRSWIPNYSTIVKPLTQLTRKDAPFVWGPDQQAAMDTIKEVLAQRTYLVELKYGEDEPPIKLGVDAGPLACGFWLGQDDSDAQTHVARYGSLPFNDREQAYSQAKRELYAIFRALKFFRHWLWGTRVIVLSDARFIKGMLANPELPNSAMVRWLAYIMLFDIEVVHVKAKDNELADGLSRRPVQPDDEAVTDDDEWLQDRLDDAPLAAMVDGPSFVDDLSPSPVSVNFFQLAVSLEDQECLAVDAENPPSQLLTKEHQSVYDFLSSGKKPSHANDFHSNKAFIKLASQYFLVGKVLWRRGGIEDAGRLVVDDVAERERLMRLAHEESGHKSVGATSRALELRFFWSKMASDVKEWLKTCDPCQRREKGHTQAAIRFTIPPGPGQRWGLDITYMPKALGYRFLVVARDDLSGWVEARPLKRKTARGVARFLFECVLTRHGLPLQITTDQGTEFKGVVDILLSKYKVDITRTSAYNPRANGAVERGHSPLKEAVIHASRTLGVPWTEVVELACWFDRTTVRRQYGQTPFFLLHGHEPLMPLDLTTPLLLEKYRSIPDDEAALALAIAERINSLGSHQLLVEVARKRKASDREKAAARRNLQDMLGEISFAPGQLVLVRNFEGINSQTAETKVQDKWLGPYKVNWQGINGGVWVSTTSGQPLPSAIHSSHVKVYRPRIRPLLQQDGPQHQP</sequence>
<evidence type="ECO:0000256" key="7">
    <source>
        <dbReference type="ARBA" id="ARBA00022801"/>
    </source>
</evidence>
<dbReference type="InterPro" id="IPR001584">
    <property type="entry name" value="Integrase_cat-core"/>
</dbReference>
<dbReference type="InterPro" id="IPR043502">
    <property type="entry name" value="DNA/RNA_pol_sf"/>
</dbReference>
<feature type="compositionally biased region" description="Low complexity" evidence="10">
    <location>
        <begin position="56"/>
        <end position="69"/>
    </location>
</feature>
<reference evidence="12" key="2">
    <citation type="journal article" date="2019" name="IMA Fungus">
        <title>Genome sequencing and comparison of five Tilletia species to identify candidate genes for the detection of regulated species infecting wheat.</title>
        <authorList>
            <person name="Nguyen H.D.T."/>
            <person name="Sultana T."/>
            <person name="Kesanakurti P."/>
            <person name="Hambleton S."/>
        </authorList>
    </citation>
    <scope>NUCLEOTIDE SEQUENCE</scope>
    <source>
        <strain evidence="12">DAOMC 236416</strain>
    </source>
</reference>
<evidence type="ECO:0000256" key="2">
    <source>
        <dbReference type="ARBA" id="ARBA00022679"/>
    </source>
</evidence>
<dbReference type="GO" id="GO:0006508">
    <property type="term" value="P:proteolysis"/>
    <property type="evidence" value="ECO:0007669"/>
    <property type="project" value="InterPro"/>
</dbReference>
<feature type="compositionally biased region" description="Low complexity" evidence="10">
    <location>
        <begin position="11"/>
        <end position="27"/>
    </location>
</feature>
<dbReference type="InterPro" id="IPR018247">
    <property type="entry name" value="EF_Hand_1_Ca_BS"/>
</dbReference>
<feature type="region of interest" description="Disordered" evidence="10">
    <location>
        <begin position="352"/>
        <end position="384"/>
    </location>
</feature>
<dbReference type="GO" id="GO:0015074">
    <property type="term" value="P:DNA integration"/>
    <property type="evidence" value="ECO:0007669"/>
    <property type="project" value="InterPro"/>
</dbReference>
<reference evidence="12" key="1">
    <citation type="submission" date="2016-04" db="EMBL/GenBank/DDBJ databases">
        <authorList>
            <person name="Nguyen H.D."/>
            <person name="Samba Siva P."/>
            <person name="Cullis J."/>
            <person name="Levesque C.A."/>
            <person name="Hambleton S."/>
        </authorList>
    </citation>
    <scope>NUCLEOTIDE SEQUENCE</scope>
    <source>
        <strain evidence="12">DAOMC 236416</strain>
    </source>
</reference>
<dbReference type="InterPro" id="IPR001969">
    <property type="entry name" value="Aspartic_peptidase_AS"/>
</dbReference>
<dbReference type="PROSITE" id="PS50994">
    <property type="entry name" value="INTEGRASE"/>
    <property type="match status" value="1"/>
</dbReference>
<dbReference type="Gene3D" id="3.10.10.10">
    <property type="entry name" value="HIV Type 1 Reverse Transcriptase, subunit A, domain 1"/>
    <property type="match status" value="1"/>
</dbReference>
<keyword evidence="5" id="KW-0645">Protease</keyword>
<keyword evidence="5" id="KW-0064">Aspartyl protease</keyword>
<dbReference type="EC" id="2.7.7.49" evidence="1"/>